<comment type="caution">
    <text evidence="1">The sequence shown here is derived from an EMBL/GenBank/DDBJ whole genome shotgun (WGS) entry which is preliminary data.</text>
</comment>
<dbReference type="AlphaFoldDB" id="A0A1A7BFW0"/>
<dbReference type="STRING" id="1300349.I603_1844"/>
<dbReference type="EMBL" id="LZYB01000004">
    <property type="protein sequence ID" value="OBV10631.1"/>
    <property type="molecule type" value="Genomic_DNA"/>
</dbReference>
<evidence type="ECO:0000313" key="2">
    <source>
        <dbReference type="Proteomes" id="UP000092484"/>
    </source>
</evidence>
<keyword evidence="2" id="KW-1185">Reference proteome</keyword>
<dbReference type="RefSeq" id="WP_068864308.1">
    <property type="nucleotide sequence ID" value="NZ_LZYB01000004.1"/>
</dbReference>
<dbReference type="InterPro" id="IPR029032">
    <property type="entry name" value="AhpD-like"/>
</dbReference>
<dbReference type="Proteomes" id="UP000092484">
    <property type="component" value="Unassembled WGS sequence"/>
</dbReference>
<proteinExistence type="predicted"/>
<sequence>MSTIPRVSSAIPGEPAHFGSVLAHQPEIARSFFALYGRFWGSDVLAARIKEVARMRNARVTECGFCRNVRFDKAVAEGLGEEVVDDITDGYETSDRLTDTEKAVLKFTDALIHDPELLTGDAKAALQHHLTPAQIAELGLGVTLFLALAKALITMGLEPEAMDRTVLPTPAVLEAAA</sequence>
<dbReference type="PATRIC" id="fig|1300349.4.peg.1836"/>
<gene>
    <name evidence="1" type="ORF">I603_1844</name>
</gene>
<dbReference type="Gene3D" id="1.20.1290.10">
    <property type="entry name" value="AhpD-like"/>
    <property type="match status" value="1"/>
</dbReference>
<dbReference type="SUPFAM" id="SSF69118">
    <property type="entry name" value="AhpD-like"/>
    <property type="match status" value="1"/>
</dbReference>
<accession>A0A1A7BFW0</accession>
<reference evidence="1 2" key="1">
    <citation type="submission" date="2016-06" db="EMBL/GenBank/DDBJ databases">
        <title>Genome sequence of Porphyrobacter dokdonensis DSW-74.</title>
        <authorList>
            <person name="Kim J.F."/>
            <person name="Song J.Y."/>
        </authorList>
    </citation>
    <scope>NUCLEOTIDE SEQUENCE [LARGE SCALE GENOMIC DNA]</scope>
    <source>
        <strain evidence="1 2">DSW-74</strain>
    </source>
</reference>
<dbReference type="PANTHER" id="PTHR34846">
    <property type="entry name" value="4-CARBOXYMUCONOLACTONE DECARBOXYLASE FAMILY PROTEIN (AFU_ORTHOLOGUE AFUA_6G11590)"/>
    <property type="match status" value="1"/>
</dbReference>
<dbReference type="PANTHER" id="PTHR34846:SF5">
    <property type="entry name" value="CARBOXYMUCONOLACTONE DECARBOXYLASE-LIKE DOMAIN-CONTAINING PROTEIN"/>
    <property type="match status" value="1"/>
</dbReference>
<protein>
    <submittedName>
        <fullName evidence="1">Carboxymuconolactone decarboxylase family protein</fullName>
    </submittedName>
</protein>
<name>A0A1A7BFW0_9SPHN</name>
<organism evidence="1 2">
    <name type="scientific">Erythrobacter dokdonensis DSW-74</name>
    <dbReference type="NCBI Taxonomy" id="1300349"/>
    <lineage>
        <taxon>Bacteria</taxon>
        <taxon>Pseudomonadati</taxon>
        <taxon>Pseudomonadota</taxon>
        <taxon>Alphaproteobacteria</taxon>
        <taxon>Sphingomonadales</taxon>
        <taxon>Erythrobacteraceae</taxon>
        <taxon>Erythrobacter/Porphyrobacter group</taxon>
        <taxon>Erythrobacter</taxon>
    </lineage>
</organism>
<evidence type="ECO:0000313" key="1">
    <source>
        <dbReference type="EMBL" id="OBV10631.1"/>
    </source>
</evidence>